<evidence type="ECO:0000256" key="8">
    <source>
        <dbReference type="RuleBase" id="RU000354"/>
    </source>
</evidence>
<evidence type="ECO:0000256" key="2">
    <source>
        <dbReference type="ARBA" id="ARBA00006656"/>
    </source>
</evidence>
<dbReference type="SMART" id="SM00204">
    <property type="entry name" value="TGFB"/>
    <property type="match status" value="1"/>
</dbReference>
<dbReference type="PROSITE" id="PS51362">
    <property type="entry name" value="TGF_BETA_2"/>
    <property type="match status" value="1"/>
</dbReference>
<dbReference type="InParanoid" id="A0A2I4CJU9"/>
<protein>
    <submittedName>
        <fullName evidence="12">Growth/differentiation factor 6-B</fullName>
    </submittedName>
</protein>
<dbReference type="STRING" id="52670.A0A2I4CJU9"/>
<keyword evidence="6" id="KW-1015">Disulfide bond</keyword>
<dbReference type="AlphaFoldDB" id="A0A2I4CJU9"/>
<dbReference type="FunCoup" id="A0A2I4CJU9">
    <property type="interactions" value="54"/>
</dbReference>
<dbReference type="InterPro" id="IPR029034">
    <property type="entry name" value="Cystine-knot_cytokine"/>
</dbReference>
<evidence type="ECO:0000256" key="3">
    <source>
        <dbReference type="ARBA" id="ARBA00022525"/>
    </source>
</evidence>
<dbReference type="InterPro" id="IPR017948">
    <property type="entry name" value="TGFb_CS"/>
</dbReference>
<gene>
    <name evidence="12" type="primary">LOC106529387</name>
</gene>
<accession>A0A2I4CJU9</accession>
<organism evidence="11 12">
    <name type="scientific">Austrofundulus limnaeus</name>
    <name type="common">Annual killifish</name>
    <dbReference type="NCBI Taxonomy" id="52670"/>
    <lineage>
        <taxon>Eukaryota</taxon>
        <taxon>Metazoa</taxon>
        <taxon>Chordata</taxon>
        <taxon>Craniata</taxon>
        <taxon>Vertebrata</taxon>
        <taxon>Euteleostomi</taxon>
        <taxon>Actinopterygii</taxon>
        <taxon>Neopterygii</taxon>
        <taxon>Teleostei</taxon>
        <taxon>Neoteleostei</taxon>
        <taxon>Acanthomorphata</taxon>
        <taxon>Ovalentaria</taxon>
        <taxon>Atherinomorphae</taxon>
        <taxon>Cyprinodontiformes</taxon>
        <taxon>Rivulidae</taxon>
        <taxon>Austrofundulus</taxon>
    </lineage>
</organism>
<dbReference type="PANTHER" id="PTHR11848:SF285">
    <property type="entry name" value="GROWTH_DIFFERENTIATION FACTOR 6-B"/>
    <property type="match status" value="1"/>
</dbReference>
<evidence type="ECO:0000313" key="12">
    <source>
        <dbReference type="RefSeq" id="XP_013880256.1"/>
    </source>
</evidence>
<dbReference type="Pfam" id="PF00688">
    <property type="entry name" value="TGFb_propeptide"/>
    <property type="match status" value="1"/>
</dbReference>
<dbReference type="PROSITE" id="PS00250">
    <property type="entry name" value="TGF_BETA_1"/>
    <property type="match status" value="1"/>
</dbReference>
<dbReference type="InterPro" id="IPR001839">
    <property type="entry name" value="TGF-b_C"/>
</dbReference>
<dbReference type="CDD" id="cd13766">
    <property type="entry name" value="TGF_beta_GDF5_6_7"/>
    <property type="match status" value="1"/>
</dbReference>
<dbReference type="OrthoDB" id="5987191at2759"/>
<dbReference type="GeneID" id="106529387"/>
<proteinExistence type="inferred from homology"/>
<name>A0A2I4CJU9_AUSLI</name>
<dbReference type="FunFam" id="2.10.90.10:FF:000001">
    <property type="entry name" value="Bone morphogenetic protein 4"/>
    <property type="match status" value="1"/>
</dbReference>
<dbReference type="Gene3D" id="2.10.90.10">
    <property type="entry name" value="Cystine-knot cytokines"/>
    <property type="match status" value="1"/>
</dbReference>
<dbReference type="PANTHER" id="PTHR11848">
    <property type="entry name" value="TGF-BETA FAMILY"/>
    <property type="match status" value="1"/>
</dbReference>
<evidence type="ECO:0000256" key="6">
    <source>
        <dbReference type="ARBA" id="ARBA00023157"/>
    </source>
</evidence>
<dbReference type="KEGG" id="alim:106529387"/>
<keyword evidence="11" id="KW-1185">Reference proteome</keyword>
<keyword evidence="7" id="KW-0325">Glycoprotein</keyword>
<dbReference type="InterPro" id="IPR001111">
    <property type="entry name" value="TGF-b_propeptide"/>
</dbReference>
<evidence type="ECO:0000259" key="10">
    <source>
        <dbReference type="PROSITE" id="PS51362"/>
    </source>
</evidence>
<dbReference type="GO" id="GO:0035239">
    <property type="term" value="P:tube morphogenesis"/>
    <property type="evidence" value="ECO:0007669"/>
    <property type="project" value="UniProtKB-ARBA"/>
</dbReference>
<keyword evidence="4" id="KW-0732">Signal</keyword>
<sequence>MAHQMNTDQPGQINQVRSTGSGPIKPAEVIKFCRTKHLMVWVSDLDLTGLFRSTDSLQTLSSECGRVLTRFSVNVDLLSLCSVSQSSPVRSGAQRMDFCLVASLCGVLLVLLDLCPPAALQSIAAPEPPDFMLSMYRTLSSAETLGLNTSLFRSSEAADTIISFVDRGQDKPSLSPLLRQRYLFDVSSSSEVLEVLGAELRIFTKVSETFRMSEPEPVEVQLLSCRDHQLLTSKTLDLQESRGPQWEVLDVWGVFRQRTLGGVFCLELRAVLDTPEKELDLHLLGLDRHQRPQQEKAILVVFSRSRKKKTLFSERREQGVLLGTKASRRRRTASRTRHGTRPGRKSRSRCSKKPLQVNFRELGWDDWIIAPLDYEAYRCEGGCDFPLRSHLEPTNHAVIQTLMSSMDPVHVPPSCCAPTRLSPISILFIDSGNNVVYRQYQDMVVESCGCR</sequence>
<dbReference type="GO" id="GO:0008083">
    <property type="term" value="F:growth factor activity"/>
    <property type="evidence" value="ECO:0007669"/>
    <property type="project" value="UniProtKB-KW"/>
</dbReference>
<dbReference type="SUPFAM" id="SSF57501">
    <property type="entry name" value="Cystine-knot cytokines"/>
    <property type="match status" value="1"/>
</dbReference>
<dbReference type="GO" id="GO:0005615">
    <property type="term" value="C:extracellular space"/>
    <property type="evidence" value="ECO:0007669"/>
    <property type="project" value="TreeGrafter"/>
</dbReference>
<feature type="domain" description="TGF-beta family profile" evidence="10">
    <location>
        <begin position="328"/>
        <end position="451"/>
    </location>
</feature>
<evidence type="ECO:0000256" key="1">
    <source>
        <dbReference type="ARBA" id="ARBA00004613"/>
    </source>
</evidence>
<evidence type="ECO:0000313" key="11">
    <source>
        <dbReference type="Proteomes" id="UP000192220"/>
    </source>
</evidence>
<dbReference type="Proteomes" id="UP000192220">
    <property type="component" value="Unplaced"/>
</dbReference>
<evidence type="ECO:0000256" key="5">
    <source>
        <dbReference type="ARBA" id="ARBA00023030"/>
    </source>
</evidence>
<evidence type="ECO:0000256" key="9">
    <source>
        <dbReference type="SAM" id="MobiDB-lite"/>
    </source>
</evidence>
<comment type="similarity">
    <text evidence="2 8">Belongs to the TGF-beta family.</text>
</comment>
<dbReference type="GO" id="GO:0030509">
    <property type="term" value="P:BMP signaling pathway"/>
    <property type="evidence" value="ECO:0007669"/>
    <property type="project" value="TreeGrafter"/>
</dbReference>
<dbReference type="RefSeq" id="XP_013880256.1">
    <property type="nucleotide sequence ID" value="XM_014024802.1"/>
</dbReference>
<reference evidence="12" key="1">
    <citation type="submission" date="2025-08" db="UniProtKB">
        <authorList>
            <consortium name="RefSeq"/>
        </authorList>
    </citation>
    <scope>IDENTIFICATION</scope>
    <source>
        <strain evidence="12">Quisiro</strain>
        <tissue evidence="12">Liver</tissue>
    </source>
</reference>
<feature type="region of interest" description="Disordered" evidence="9">
    <location>
        <begin position="326"/>
        <end position="351"/>
    </location>
</feature>
<dbReference type="Pfam" id="PF00019">
    <property type="entry name" value="TGF_beta"/>
    <property type="match status" value="1"/>
</dbReference>
<evidence type="ECO:0000256" key="7">
    <source>
        <dbReference type="ARBA" id="ARBA00023180"/>
    </source>
</evidence>
<dbReference type="GO" id="GO:0005125">
    <property type="term" value="F:cytokine activity"/>
    <property type="evidence" value="ECO:0007669"/>
    <property type="project" value="TreeGrafter"/>
</dbReference>
<evidence type="ECO:0000256" key="4">
    <source>
        <dbReference type="ARBA" id="ARBA00022729"/>
    </source>
</evidence>
<keyword evidence="5 8" id="KW-0339">Growth factor</keyword>
<comment type="subcellular location">
    <subcellularLocation>
        <location evidence="1">Secreted</location>
    </subcellularLocation>
</comment>
<dbReference type="InterPro" id="IPR015615">
    <property type="entry name" value="TGF-beta-rel"/>
</dbReference>
<keyword evidence="3" id="KW-0964">Secreted</keyword>
<feature type="region of interest" description="Disordered" evidence="9">
    <location>
        <begin position="1"/>
        <end position="20"/>
    </location>
</feature>